<reference evidence="3" key="1">
    <citation type="submission" date="2009-01" db="EMBL/GenBank/DDBJ databases">
        <title>Complete sequence of plasmid3 Cyanothece sp. PCC 7425.</title>
        <authorList>
            <consortium name="US DOE Joint Genome Institute"/>
            <person name="Lucas S."/>
            <person name="Copeland A."/>
            <person name="Lapidus A."/>
            <person name="Glavina del Rio T."/>
            <person name="Dalin E."/>
            <person name="Tice H."/>
            <person name="Bruce D."/>
            <person name="Goodwin L."/>
            <person name="Pitluck S."/>
            <person name="Sims D."/>
            <person name="Meineke L."/>
            <person name="Brettin T."/>
            <person name="Detter J.C."/>
            <person name="Han C."/>
            <person name="Larimer F."/>
            <person name="Land M."/>
            <person name="Hauser L."/>
            <person name="Kyrpides N."/>
            <person name="Ovchinnikova G."/>
            <person name="Liberton M."/>
            <person name="Stoeckel J."/>
            <person name="Banerjee A."/>
            <person name="Singh A."/>
            <person name="Page L."/>
            <person name="Sato H."/>
            <person name="Zhao L."/>
            <person name="Sherman L."/>
            <person name="Pakrasi H."/>
            <person name="Richardson P."/>
        </authorList>
    </citation>
    <scope>NUCLEOTIDE SEQUENCE</scope>
    <source>
        <strain evidence="3">PCC 7425</strain>
        <plasmid evidence="3">pP742503</plasmid>
    </source>
</reference>
<organism evidence="3">
    <name type="scientific">Cyanothece sp. (strain PCC 7425 / ATCC 29141)</name>
    <dbReference type="NCBI Taxonomy" id="395961"/>
    <lineage>
        <taxon>Bacteria</taxon>
        <taxon>Bacillati</taxon>
        <taxon>Cyanobacteriota</taxon>
        <taxon>Cyanophyceae</taxon>
        <taxon>Gomontiellales</taxon>
        <taxon>Cyanothecaceae</taxon>
        <taxon>Cyanothece</taxon>
    </lineage>
</organism>
<evidence type="ECO:0000313" key="3">
    <source>
        <dbReference type="EMBL" id="ACL47911.1"/>
    </source>
</evidence>
<dbReference type="EMBL" id="CP001347">
    <property type="protein sequence ID" value="ACL47911.1"/>
    <property type="molecule type" value="Genomic_DNA"/>
</dbReference>
<dbReference type="SUPFAM" id="SSF116734">
    <property type="entry name" value="DNA methylase specificity domain"/>
    <property type="match status" value="1"/>
</dbReference>
<dbReference type="Gene3D" id="3.90.220.20">
    <property type="entry name" value="DNA methylase specificity domains"/>
    <property type="match status" value="1"/>
</dbReference>
<dbReference type="HOGENOM" id="CLU_650069_0_0_3"/>
<dbReference type="GO" id="GO:0003677">
    <property type="term" value="F:DNA binding"/>
    <property type="evidence" value="ECO:0007669"/>
    <property type="project" value="UniProtKB-KW"/>
</dbReference>
<dbReference type="InterPro" id="IPR044946">
    <property type="entry name" value="Restrct_endonuc_typeI_TRD_sf"/>
</dbReference>
<proteinExistence type="predicted"/>
<keyword evidence="2" id="KW-0238">DNA-binding</keyword>
<keyword evidence="1" id="KW-0680">Restriction system</keyword>
<sequence length="480" mass="54975">MGQLCSIRIPSERLSSENWCAALFCQFTIANLSDEAVRIELRELAQSILEGWRVSTVQGRAGYDPRIQDAPIYRQANLEPMRFRLDAEHWKSPEVEGAWCVQPGDVVINKIPPLRAALATSQLPRHPMDGNCILLRSLKDPYGAWIAFCLNQELYADYLIRSSGSAALPRVGLKTLSQMPFALPSYADIAGINHQFWQWNDAALTNTESLYHLSAEVEAYVASEVELLQDDGDRLDSSPYHSEKVQAAGSRPSLLPGRFFSAEVINDSWVPSHVQVADWQRQLRRRLGWLPLERLLSSDEISRDRLVNVPERGCYLRLSDVRSDFTFVQPEEEDSVAWRSRVYCKPLMDEEVLLSTLVTSPQIAFVDESPLETTYVTDHLQRLRFKETPGAWALVLKTSPIRAQLARMAMGTAQQFTHVDAVRQLCLPDVPIELRERWERVIRRHHQRKRELEVEWGETWNQTQRLFDAMHSLTGRRKDG</sequence>
<gene>
    <name evidence="3" type="ordered locus">Cyan7425_5288</name>
</gene>
<dbReference type="OrthoDB" id="118465at2"/>
<geneLocation type="plasmid" evidence="3">
    <name>pP742503</name>
</geneLocation>
<accession>B8HZR3</accession>
<evidence type="ECO:0000256" key="1">
    <source>
        <dbReference type="ARBA" id="ARBA00022747"/>
    </source>
</evidence>
<dbReference type="GO" id="GO:0009307">
    <property type="term" value="P:DNA restriction-modification system"/>
    <property type="evidence" value="ECO:0007669"/>
    <property type="project" value="UniProtKB-KW"/>
</dbReference>
<keyword evidence="3" id="KW-0614">Plasmid</keyword>
<protein>
    <submittedName>
        <fullName evidence="3">Uncharacterized protein</fullName>
    </submittedName>
</protein>
<dbReference type="KEGG" id="cyn:Cyan7425_5288"/>
<dbReference type="AlphaFoldDB" id="B8HZR3"/>
<evidence type="ECO:0000256" key="2">
    <source>
        <dbReference type="ARBA" id="ARBA00023125"/>
    </source>
</evidence>
<name>B8HZR3_CYAP4</name>